<dbReference type="EMBL" id="CABQ01000027">
    <property type="protein sequence ID" value="CBI06851.1"/>
    <property type="molecule type" value="Genomic_DNA"/>
</dbReference>
<gene>
    <name evidence="5" type="ORF">CARN6_0086</name>
    <name evidence="6" type="ORF">CARN6_0127</name>
</gene>
<dbReference type="PANTHER" id="PTHR35604">
    <property type="entry name" value="TRANSPOSASE INSH FOR INSERTION SEQUENCE ELEMENT IS5A-RELATED"/>
    <property type="match status" value="1"/>
</dbReference>
<evidence type="ECO:0000256" key="3">
    <source>
        <dbReference type="SAM" id="MobiDB-lite"/>
    </source>
</evidence>
<feature type="domain" description="Transposase IS4-like" evidence="4">
    <location>
        <begin position="54"/>
        <end position="222"/>
    </location>
</feature>
<reference evidence="5" key="1">
    <citation type="submission" date="2009-10" db="EMBL/GenBank/DDBJ databases">
        <title>Diversity of trophic interactions inside an arsenic-rich microbial ecosystem.</title>
        <authorList>
            <person name="Bertin P.N."/>
            <person name="Heinrich-Salmeron A."/>
            <person name="Pelletier E."/>
            <person name="Goulhen-Chollet F."/>
            <person name="Arsene-Ploetze F."/>
            <person name="Gallien S."/>
            <person name="Calteau A."/>
            <person name="Vallenet D."/>
            <person name="Casiot C."/>
            <person name="Chane-Woon-Ming B."/>
            <person name="Giloteaux L."/>
            <person name="Barakat M."/>
            <person name="Bonnefoy V."/>
            <person name="Bruneel O."/>
            <person name="Chandler M."/>
            <person name="Cleiss J."/>
            <person name="Duran R."/>
            <person name="Elbaz-Poulichet F."/>
            <person name="Fonknechten N."/>
            <person name="Lauga B."/>
            <person name="Mornico D."/>
            <person name="Ortet P."/>
            <person name="Schaeffer C."/>
            <person name="Siguier P."/>
            <person name="Alexander Thil Smith A."/>
            <person name="Van Dorsselaer A."/>
            <person name="Weissenbach J."/>
            <person name="Medigue C."/>
            <person name="Le Paslier D."/>
        </authorList>
    </citation>
    <scope>NUCLEOTIDE SEQUENCE</scope>
</reference>
<evidence type="ECO:0000313" key="6">
    <source>
        <dbReference type="EMBL" id="CBI06851.1"/>
    </source>
</evidence>
<dbReference type="PANTHER" id="PTHR35604:SF2">
    <property type="entry name" value="TRANSPOSASE INSH FOR INSERTION SEQUENCE ELEMENT IS5A-RELATED"/>
    <property type="match status" value="1"/>
</dbReference>
<dbReference type="InterPro" id="IPR002559">
    <property type="entry name" value="Transposase_11"/>
</dbReference>
<accession>E6QHU7</accession>
<evidence type="ECO:0000256" key="2">
    <source>
        <dbReference type="ARBA" id="ARBA00023172"/>
    </source>
</evidence>
<keyword evidence="2" id="KW-0233">DNA recombination</keyword>
<dbReference type="EMBL" id="CABQ01000025">
    <property type="protein sequence ID" value="CBI06811.1"/>
    <property type="molecule type" value="Genomic_DNA"/>
</dbReference>
<dbReference type="AlphaFoldDB" id="E6QHU7"/>
<sequence>MLRGFCGIDLGRAPVPDETTILNFRHLLEAHDVCGEMLDVVNLDLASNGLRITTGTIVDATIIAAPGSTRNGKKQRDPEMHQTRKGNQWYFGAKAHIGVDSKSGVVHSVSTSAASVHDRHMLPDLLHGDEKKVWGDGGYQGQTEVIREAAPAAQDMTNRRAKNHRGEVNEEGRRRNRVKSRVRAKVEWVFRVLKRVFGYTKVRYRGLVKNQHWHLAAFALVNVYQHRKRLLKALPALAPCWA</sequence>
<protein>
    <submittedName>
        <fullName evidence="5">Transposase of ISCARN76, IS5 family IS5 group C terminal part</fullName>
    </submittedName>
</protein>
<keyword evidence="1" id="KW-0238">DNA-binding</keyword>
<name>E6QHU7_9ZZZZ</name>
<feature type="region of interest" description="Disordered" evidence="3">
    <location>
        <begin position="154"/>
        <end position="177"/>
    </location>
</feature>
<dbReference type="GO" id="GO:0006313">
    <property type="term" value="P:DNA transposition"/>
    <property type="evidence" value="ECO:0007669"/>
    <property type="project" value="InterPro"/>
</dbReference>
<evidence type="ECO:0000313" key="5">
    <source>
        <dbReference type="EMBL" id="CBI06811.1"/>
    </source>
</evidence>
<dbReference type="Pfam" id="PF01609">
    <property type="entry name" value="DDE_Tnp_1"/>
    <property type="match status" value="1"/>
</dbReference>
<evidence type="ECO:0000256" key="1">
    <source>
        <dbReference type="ARBA" id="ARBA00023125"/>
    </source>
</evidence>
<comment type="caution">
    <text evidence="5">The sequence shown here is derived from an EMBL/GenBank/DDBJ whole genome shotgun (WGS) entry which is preliminary data.</text>
</comment>
<feature type="compositionally biased region" description="Basic and acidic residues" evidence="3">
    <location>
        <begin position="164"/>
        <end position="173"/>
    </location>
</feature>
<dbReference type="NCBIfam" id="NF033581">
    <property type="entry name" value="transpos_IS5_4"/>
    <property type="match status" value="1"/>
</dbReference>
<dbReference type="InterPro" id="IPR047959">
    <property type="entry name" value="Transpos_IS5"/>
</dbReference>
<dbReference type="GO" id="GO:0003677">
    <property type="term" value="F:DNA binding"/>
    <property type="evidence" value="ECO:0007669"/>
    <property type="project" value="UniProtKB-KW"/>
</dbReference>
<proteinExistence type="predicted"/>
<evidence type="ECO:0000259" key="4">
    <source>
        <dbReference type="Pfam" id="PF01609"/>
    </source>
</evidence>
<dbReference type="GO" id="GO:0004803">
    <property type="term" value="F:transposase activity"/>
    <property type="evidence" value="ECO:0007669"/>
    <property type="project" value="InterPro"/>
</dbReference>
<organism evidence="5">
    <name type="scientific">mine drainage metagenome</name>
    <dbReference type="NCBI Taxonomy" id="410659"/>
    <lineage>
        <taxon>unclassified sequences</taxon>
        <taxon>metagenomes</taxon>
        <taxon>ecological metagenomes</taxon>
    </lineage>
</organism>